<dbReference type="EMBL" id="CM042880">
    <property type="protein sequence ID" value="KAI4388337.1"/>
    <property type="molecule type" value="Genomic_DNA"/>
</dbReference>
<organism evidence="1 2">
    <name type="scientific">Melastoma candidum</name>
    <dbReference type="NCBI Taxonomy" id="119954"/>
    <lineage>
        <taxon>Eukaryota</taxon>
        <taxon>Viridiplantae</taxon>
        <taxon>Streptophyta</taxon>
        <taxon>Embryophyta</taxon>
        <taxon>Tracheophyta</taxon>
        <taxon>Spermatophyta</taxon>
        <taxon>Magnoliopsida</taxon>
        <taxon>eudicotyledons</taxon>
        <taxon>Gunneridae</taxon>
        <taxon>Pentapetalae</taxon>
        <taxon>rosids</taxon>
        <taxon>malvids</taxon>
        <taxon>Myrtales</taxon>
        <taxon>Melastomataceae</taxon>
        <taxon>Melastomatoideae</taxon>
        <taxon>Melastomateae</taxon>
        <taxon>Melastoma</taxon>
    </lineage>
</organism>
<proteinExistence type="predicted"/>
<evidence type="ECO:0000313" key="1">
    <source>
        <dbReference type="EMBL" id="KAI4388337.1"/>
    </source>
</evidence>
<gene>
    <name evidence="1" type="ORF">MLD38_000674</name>
</gene>
<protein>
    <submittedName>
        <fullName evidence="1">Uncharacterized protein</fullName>
    </submittedName>
</protein>
<keyword evidence="2" id="KW-1185">Reference proteome</keyword>
<evidence type="ECO:0000313" key="2">
    <source>
        <dbReference type="Proteomes" id="UP001057402"/>
    </source>
</evidence>
<name>A0ACB9SC41_9MYRT</name>
<sequence>MAIRSLLGSIARRTLLSPSLARHASTLVVAEHESGSIKPASLSAVEAAKRLGEDNSISMLLARSGPLLQEAAEQAASCHPSVSEVLIADSVRLLCPLAEPWAKLIQLIQQKEGFSHILATSDSFGKNVIPRTSALLDVSPTTDVTEITDTWQFVRPIYAGNVLCAVRYTGVGATRAAVDAGFVSNDLQVGQTGKIVAPELYFTFGVLRAINT</sequence>
<accession>A0ACB9SC41</accession>
<reference evidence="2" key="1">
    <citation type="journal article" date="2023" name="Front. Plant Sci.">
        <title>Chromosomal-level genome assembly of Melastoma candidum provides insights into trichome evolution.</title>
        <authorList>
            <person name="Zhong Y."/>
            <person name="Wu W."/>
            <person name="Sun C."/>
            <person name="Zou P."/>
            <person name="Liu Y."/>
            <person name="Dai S."/>
            <person name="Zhou R."/>
        </authorList>
    </citation>
    <scope>NUCLEOTIDE SEQUENCE [LARGE SCALE GENOMIC DNA]</scope>
</reference>
<comment type="caution">
    <text evidence="1">The sequence shown here is derived from an EMBL/GenBank/DDBJ whole genome shotgun (WGS) entry which is preliminary data.</text>
</comment>
<dbReference type="Proteomes" id="UP001057402">
    <property type="component" value="Chromosome 1"/>
</dbReference>